<feature type="non-terminal residue" evidence="1">
    <location>
        <position position="112"/>
    </location>
</feature>
<protein>
    <submittedName>
        <fullName evidence="1">Uncharacterized protein</fullName>
    </submittedName>
</protein>
<accession>A0A0F9IF19</accession>
<dbReference type="AlphaFoldDB" id="A0A0F9IF19"/>
<evidence type="ECO:0000313" key="1">
    <source>
        <dbReference type="EMBL" id="KKM26062.1"/>
    </source>
</evidence>
<organism evidence="1">
    <name type="scientific">marine sediment metagenome</name>
    <dbReference type="NCBI Taxonomy" id="412755"/>
    <lineage>
        <taxon>unclassified sequences</taxon>
        <taxon>metagenomes</taxon>
        <taxon>ecological metagenomes</taxon>
    </lineage>
</organism>
<dbReference type="EMBL" id="LAZR01012583">
    <property type="protein sequence ID" value="KKM26062.1"/>
    <property type="molecule type" value="Genomic_DNA"/>
</dbReference>
<sequence length="112" mass="12551">MTYDPNVPAATQRISDTQAPIQTNFDFIQSGNPTFLPESINLNNRTQIGPINNDPDTLANSFRLYCKEDGDNNPELFGRNEEGDILQFTKGAPDLLDSGHTFLIGGLRFQWF</sequence>
<reference evidence="1" key="1">
    <citation type="journal article" date="2015" name="Nature">
        <title>Complex archaea that bridge the gap between prokaryotes and eukaryotes.</title>
        <authorList>
            <person name="Spang A."/>
            <person name="Saw J.H."/>
            <person name="Jorgensen S.L."/>
            <person name="Zaremba-Niedzwiedzka K."/>
            <person name="Martijn J."/>
            <person name="Lind A.E."/>
            <person name="van Eijk R."/>
            <person name="Schleper C."/>
            <person name="Guy L."/>
            <person name="Ettema T.J."/>
        </authorList>
    </citation>
    <scope>NUCLEOTIDE SEQUENCE</scope>
</reference>
<name>A0A0F9IF19_9ZZZZ</name>
<comment type="caution">
    <text evidence="1">The sequence shown here is derived from an EMBL/GenBank/DDBJ whole genome shotgun (WGS) entry which is preliminary data.</text>
</comment>
<gene>
    <name evidence="1" type="ORF">LCGC14_1588630</name>
</gene>
<proteinExistence type="predicted"/>